<evidence type="ECO:0000313" key="2">
    <source>
        <dbReference type="EMBL" id="ATY34113.1"/>
    </source>
</evidence>
<gene>
    <name evidence="2" type="ORF">CVN68_20920</name>
</gene>
<reference evidence="2 3" key="1">
    <citation type="submission" date="2017-11" db="EMBL/GenBank/DDBJ databases">
        <title>Complete genome sequence of Sphingomonas sp. Strain Cra20, a psychrotolerant potential plant growth promoting rhizobacteria.</title>
        <authorList>
            <person name="Luo Y."/>
        </authorList>
    </citation>
    <scope>NUCLEOTIDE SEQUENCE [LARGE SCALE GENOMIC DNA]</scope>
    <source>
        <strain evidence="2 3">Cra20</strain>
    </source>
</reference>
<dbReference type="EMBL" id="CP024923">
    <property type="protein sequence ID" value="ATY34113.1"/>
    <property type="molecule type" value="Genomic_DNA"/>
</dbReference>
<evidence type="ECO:0000313" key="3">
    <source>
        <dbReference type="Proteomes" id="UP000229081"/>
    </source>
</evidence>
<feature type="chain" id="PRO_5014668665" evidence="1">
    <location>
        <begin position="24"/>
        <end position="127"/>
    </location>
</feature>
<evidence type="ECO:0000256" key="1">
    <source>
        <dbReference type="SAM" id="SignalP"/>
    </source>
</evidence>
<proteinExistence type="predicted"/>
<name>A0A2K8MJS5_9SPHN</name>
<dbReference type="RefSeq" id="WP_100283903.1">
    <property type="nucleotide sequence ID" value="NZ_CP024923.1"/>
</dbReference>
<accession>A0A2K8MJS5</accession>
<organism evidence="2 3">
    <name type="scientific">Sphingomonas psychrotolerans</name>
    <dbReference type="NCBI Taxonomy" id="1327635"/>
    <lineage>
        <taxon>Bacteria</taxon>
        <taxon>Pseudomonadati</taxon>
        <taxon>Pseudomonadota</taxon>
        <taxon>Alphaproteobacteria</taxon>
        <taxon>Sphingomonadales</taxon>
        <taxon>Sphingomonadaceae</taxon>
        <taxon>Sphingomonas</taxon>
    </lineage>
</organism>
<protein>
    <submittedName>
        <fullName evidence="2">Uncharacterized protein</fullName>
    </submittedName>
</protein>
<dbReference type="AlphaFoldDB" id="A0A2K8MJS5"/>
<dbReference type="OrthoDB" id="7596571at2"/>
<dbReference type="KEGG" id="sphc:CVN68_20920"/>
<keyword evidence="1" id="KW-0732">Signal</keyword>
<feature type="signal peptide" evidence="1">
    <location>
        <begin position="1"/>
        <end position="23"/>
    </location>
</feature>
<keyword evidence="3" id="KW-1185">Reference proteome</keyword>
<sequence length="127" mass="13646">MLPDLLFALLVLGASANMTSENAVDTGPARDIQRGSRPCSMDALCPAAKRRMISEYNRRKSDEGEAKANAWAMEEGNRFRRQLVAEGVCPPLAAEGSQPAAAKSPTASRLCATARARPARMSAWRIG</sequence>
<dbReference type="Proteomes" id="UP000229081">
    <property type="component" value="Chromosome"/>
</dbReference>